<keyword evidence="1" id="KW-0472">Membrane</keyword>
<dbReference type="EMBL" id="JAUIZM010000006">
    <property type="protein sequence ID" value="KAK1379261.1"/>
    <property type="molecule type" value="Genomic_DNA"/>
</dbReference>
<gene>
    <name evidence="2" type="ORF">POM88_026005</name>
</gene>
<sequence>MGSNFFGSYATTTNFNCLSDYWDCHSHLCCFTNKLSLQSLTWGTRKLSKIGTYSFVFPLLVAGLAIGYTAEYYTSNAYSMELSVRCGRLFPDWRCNKFNLSLGPGI</sequence>
<keyword evidence="1" id="KW-1133">Transmembrane helix</keyword>
<feature type="transmembrane region" description="Helical" evidence="1">
    <location>
        <begin position="50"/>
        <end position="70"/>
    </location>
</feature>
<dbReference type="Proteomes" id="UP001237642">
    <property type="component" value="Unassembled WGS sequence"/>
</dbReference>
<organism evidence="2 3">
    <name type="scientific">Heracleum sosnowskyi</name>
    <dbReference type="NCBI Taxonomy" id="360622"/>
    <lineage>
        <taxon>Eukaryota</taxon>
        <taxon>Viridiplantae</taxon>
        <taxon>Streptophyta</taxon>
        <taxon>Embryophyta</taxon>
        <taxon>Tracheophyta</taxon>
        <taxon>Spermatophyta</taxon>
        <taxon>Magnoliopsida</taxon>
        <taxon>eudicotyledons</taxon>
        <taxon>Gunneridae</taxon>
        <taxon>Pentapetalae</taxon>
        <taxon>asterids</taxon>
        <taxon>campanulids</taxon>
        <taxon>Apiales</taxon>
        <taxon>Apiaceae</taxon>
        <taxon>Apioideae</taxon>
        <taxon>apioid superclade</taxon>
        <taxon>Tordylieae</taxon>
        <taxon>Tordyliinae</taxon>
        <taxon>Heracleum</taxon>
    </lineage>
</organism>
<accession>A0AAD8MN37</accession>
<keyword evidence="1" id="KW-0812">Transmembrane</keyword>
<reference evidence="2" key="1">
    <citation type="submission" date="2023-02" db="EMBL/GenBank/DDBJ databases">
        <title>Genome of toxic invasive species Heracleum sosnowskyi carries increased number of genes despite the absence of recent whole-genome duplications.</title>
        <authorList>
            <person name="Schelkunov M."/>
            <person name="Shtratnikova V."/>
            <person name="Makarenko M."/>
            <person name="Klepikova A."/>
            <person name="Omelchenko D."/>
            <person name="Novikova G."/>
            <person name="Obukhova E."/>
            <person name="Bogdanov V."/>
            <person name="Penin A."/>
            <person name="Logacheva M."/>
        </authorList>
    </citation>
    <scope>NUCLEOTIDE SEQUENCE</scope>
    <source>
        <strain evidence="2">Hsosn_3</strain>
        <tissue evidence="2">Leaf</tissue>
    </source>
</reference>
<evidence type="ECO:0000313" key="2">
    <source>
        <dbReference type="EMBL" id="KAK1379261.1"/>
    </source>
</evidence>
<proteinExistence type="predicted"/>
<reference evidence="2" key="2">
    <citation type="submission" date="2023-05" db="EMBL/GenBank/DDBJ databases">
        <authorList>
            <person name="Schelkunov M.I."/>
        </authorList>
    </citation>
    <scope>NUCLEOTIDE SEQUENCE</scope>
    <source>
        <strain evidence="2">Hsosn_3</strain>
        <tissue evidence="2">Leaf</tissue>
    </source>
</reference>
<evidence type="ECO:0000313" key="3">
    <source>
        <dbReference type="Proteomes" id="UP001237642"/>
    </source>
</evidence>
<comment type="caution">
    <text evidence="2">The sequence shown here is derived from an EMBL/GenBank/DDBJ whole genome shotgun (WGS) entry which is preliminary data.</text>
</comment>
<evidence type="ECO:0000256" key="1">
    <source>
        <dbReference type="SAM" id="Phobius"/>
    </source>
</evidence>
<name>A0AAD8MN37_9APIA</name>
<dbReference type="AlphaFoldDB" id="A0AAD8MN37"/>
<protein>
    <submittedName>
        <fullName evidence="2">Uncharacterized protein</fullName>
    </submittedName>
</protein>
<keyword evidence="3" id="KW-1185">Reference proteome</keyword>